<accession>A0AAU6W3F0</accession>
<reference evidence="2" key="1">
    <citation type="journal article" date="2024" name="J. Gen. Virol.">
        <title>Novel phages of Pseudomonas syringae unveil numerous potential auxiliary metabolic genes.</title>
        <authorList>
            <person name="Feltin C."/>
            <person name="Garneau J.R."/>
            <person name="Morris C.E."/>
            <person name="Berard A."/>
            <person name="Torres-Barcelo C."/>
        </authorList>
    </citation>
    <scope>NUCLEOTIDE SEQUENCE</scope>
</reference>
<name>A0AAU6W3F0_9VIRU</name>
<organism evidence="2">
    <name type="scientific">Pseudomonas phage Cygsa01</name>
    <dbReference type="NCBI Taxonomy" id="3138529"/>
    <lineage>
        <taxon>Viruses</taxon>
    </lineage>
</organism>
<protein>
    <submittedName>
        <fullName evidence="2">Uncharacterized protein</fullName>
    </submittedName>
</protein>
<gene>
    <name evidence="2" type="ORF">Cygsa01_00009</name>
</gene>
<feature type="region of interest" description="Disordered" evidence="1">
    <location>
        <begin position="65"/>
        <end position="90"/>
    </location>
</feature>
<feature type="compositionally biased region" description="Polar residues" evidence="1">
    <location>
        <begin position="81"/>
        <end position="90"/>
    </location>
</feature>
<evidence type="ECO:0000313" key="2">
    <source>
        <dbReference type="EMBL" id="XAI71055.1"/>
    </source>
</evidence>
<sequence length="90" mass="9844">MPNTVTYTVSEVDLEAGYIAVHIVYPDETNEDVNFKMSQVISSDDAPETAIKAALDQLVQARYTQQFPPPPPRPESATALVGQTYTVEGD</sequence>
<proteinExistence type="predicted"/>
<dbReference type="EMBL" id="PP179332">
    <property type="protein sequence ID" value="XAI71055.1"/>
    <property type="molecule type" value="Genomic_DNA"/>
</dbReference>
<evidence type="ECO:0000256" key="1">
    <source>
        <dbReference type="SAM" id="MobiDB-lite"/>
    </source>
</evidence>